<sequence>MEENKENQEAPASDEKVENEALPEEEGFELEDLGVDVPDVPLPSMEEDEDVVEDKFNGAYRFAIVGIGQGGSRIAETFWKMGYRRVAVMNTAIQDLRPIKIPQENKLLLGGGGAGKNPAVAEKIFEDHREDVLDFFKKLFKGGFDRILICAGA</sequence>
<dbReference type="Gene3D" id="3.40.50.1440">
    <property type="entry name" value="Tubulin/FtsZ, GTPase domain"/>
    <property type="match status" value="1"/>
</dbReference>
<dbReference type="SUPFAM" id="SSF52490">
    <property type="entry name" value="Tubulin nucleotide-binding domain-like"/>
    <property type="match status" value="1"/>
</dbReference>
<name>A0A382F3W4_9ZZZZ</name>
<organism evidence="2">
    <name type="scientific">marine metagenome</name>
    <dbReference type="NCBI Taxonomy" id="408172"/>
    <lineage>
        <taxon>unclassified sequences</taxon>
        <taxon>metagenomes</taxon>
        <taxon>ecological metagenomes</taxon>
    </lineage>
</organism>
<evidence type="ECO:0000256" key="1">
    <source>
        <dbReference type="SAM" id="MobiDB-lite"/>
    </source>
</evidence>
<evidence type="ECO:0008006" key="3">
    <source>
        <dbReference type="Google" id="ProtNLM"/>
    </source>
</evidence>
<feature type="region of interest" description="Disordered" evidence="1">
    <location>
        <begin position="1"/>
        <end position="39"/>
    </location>
</feature>
<accession>A0A382F3W4</accession>
<protein>
    <recommendedName>
        <fullName evidence="3">Tubulin/FtsZ GTPase domain-containing protein</fullName>
    </recommendedName>
</protein>
<evidence type="ECO:0000313" key="2">
    <source>
        <dbReference type="EMBL" id="SVB57312.1"/>
    </source>
</evidence>
<proteinExistence type="predicted"/>
<dbReference type="InterPro" id="IPR036525">
    <property type="entry name" value="Tubulin/FtsZ_GTPase_sf"/>
</dbReference>
<feature type="non-terminal residue" evidence="2">
    <location>
        <position position="153"/>
    </location>
</feature>
<reference evidence="2" key="1">
    <citation type="submission" date="2018-05" db="EMBL/GenBank/DDBJ databases">
        <authorList>
            <person name="Lanie J.A."/>
            <person name="Ng W.-L."/>
            <person name="Kazmierczak K.M."/>
            <person name="Andrzejewski T.M."/>
            <person name="Davidsen T.M."/>
            <person name="Wayne K.J."/>
            <person name="Tettelin H."/>
            <person name="Glass J.I."/>
            <person name="Rusch D."/>
            <person name="Podicherti R."/>
            <person name="Tsui H.-C.T."/>
            <person name="Winkler M.E."/>
        </authorList>
    </citation>
    <scope>NUCLEOTIDE SEQUENCE</scope>
</reference>
<gene>
    <name evidence="2" type="ORF">METZ01_LOCUS210166</name>
</gene>
<feature type="compositionally biased region" description="Acidic residues" evidence="1">
    <location>
        <begin position="21"/>
        <end position="34"/>
    </location>
</feature>
<dbReference type="EMBL" id="UINC01047709">
    <property type="protein sequence ID" value="SVB57312.1"/>
    <property type="molecule type" value="Genomic_DNA"/>
</dbReference>
<dbReference type="AlphaFoldDB" id="A0A382F3W4"/>
<feature type="compositionally biased region" description="Basic and acidic residues" evidence="1">
    <location>
        <begin position="1"/>
        <end position="19"/>
    </location>
</feature>